<reference evidence="2 3" key="1">
    <citation type="submission" date="2018-10" db="EMBL/GenBank/DDBJ databases">
        <title>Notoacmeibacter sp. M2BS9Y-3-1, whole genome shotgun sequence.</title>
        <authorList>
            <person name="Tuo L."/>
        </authorList>
    </citation>
    <scope>NUCLEOTIDE SEQUENCE [LARGE SCALE GENOMIC DNA]</scope>
    <source>
        <strain evidence="2 3">M2BS9Y-3-1</strain>
    </source>
</reference>
<evidence type="ECO:0000313" key="2">
    <source>
        <dbReference type="EMBL" id="RLQ87380.1"/>
    </source>
</evidence>
<dbReference type="GO" id="GO:0016757">
    <property type="term" value="F:glycosyltransferase activity"/>
    <property type="evidence" value="ECO:0007669"/>
    <property type="project" value="InterPro"/>
</dbReference>
<dbReference type="PANTHER" id="PTHR12526">
    <property type="entry name" value="GLYCOSYLTRANSFERASE"/>
    <property type="match status" value="1"/>
</dbReference>
<dbReference type="Proteomes" id="UP000281094">
    <property type="component" value="Unassembled WGS sequence"/>
</dbReference>
<evidence type="ECO:0000313" key="3">
    <source>
        <dbReference type="Proteomes" id="UP000281094"/>
    </source>
</evidence>
<dbReference type="EMBL" id="RCWN01000001">
    <property type="protein sequence ID" value="RLQ87380.1"/>
    <property type="molecule type" value="Genomic_DNA"/>
</dbReference>
<dbReference type="RefSeq" id="WP_121644348.1">
    <property type="nucleotide sequence ID" value="NZ_RCWN01000001.1"/>
</dbReference>
<dbReference type="Gene3D" id="3.40.50.2000">
    <property type="entry name" value="Glycogen Phosphorylase B"/>
    <property type="match status" value="1"/>
</dbReference>
<protein>
    <submittedName>
        <fullName evidence="2">Glycosyltransferase</fullName>
    </submittedName>
</protein>
<organism evidence="2 3">
    <name type="scientific">Notoacmeibacter ruber</name>
    <dbReference type="NCBI Taxonomy" id="2670375"/>
    <lineage>
        <taxon>Bacteria</taxon>
        <taxon>Pseudomonadati</taxon>
        <taxon>Pseudomonadota</taxon>
        <taxon>Alphaproteobacteria</taxon>
        <taxon>Hyphomicrobiales</taxon>
        <taxon>Notoacmeibacteraceae</taxon>
        <taxon>Notoacmeibacter</taxon>
    </lineage>
</organism>
<proteinExistence type="predicted"/>
<feature type="domain" description="Glycosyl transferase family 1" evidence="1">
    <location>
        <begin position="208"/>
        <end position="360"/>
    </location>
</feature>
<dbReference type="SUPFAM" id="SSF53756">
    <property type="entry name" value="UDP-Glycosyltransferase/glycogen phosphorylase"/>
    <property type="match status" value="1"/>
</dbReference>
<keyword evidence="3" id="KW-1185">Reference proteome</keyword>
<dbReference type="AlphaFoldDB" id="A0A3L7JA60"/>
<dbReference type="Pfam" id="PF00534">
    <property type="entry name" value="Glycos_transf_1"/>
    <property type="match status" value="1"/>
</dbReference>
<name>A0A3L7JA60_9HYPH</name>
<gene>
    <name evidence="2" type="ORF">D8780_03315</name>
</gene>
<evidence type="ECO:0000259" key="1">
    <source>
        <dbReference type="Pfam" id="PF00534"/>
    </source>
</evidence>
<keyword evidence="2" id="KW-0808">Transferase</keyword>
<dbReference type="CDD" id="cd03801">
    <property type="entry name" value="GT4_PimA-like"/>
    <property type="match status" value="1"/>
</dbReference>
<accession>A0A3L7JA60</accession>
<sequence>MSTKLTVLVFIGNYLPGFKAGGPIRTLVNMVDQLGDEFDFWIVTSDRDLGDAAPYPHLEVNTWIRCGKANVFYRSPGSAGWRMLNEKLDGMHIDLIYMNSLFSVVDTLRPLILRRFGRITKAPVLLAPRGELSSGALQLKSFKKRFFLRVALLLNLFDKITFQASSEHEGNDIRRELGDMEVLIASDLSEQSSSLLYSSVEKGAGTSLRAVFLSRISPKKNLLGALEILKNVNSSIIFDIYGVIEDKGYWSRCKKLIETLPSNVAVNFQGSVRPDEVNRILSRYDFFFFPTLGENYGHVIREALSAGLPILISDQTPWRDLAAKNAGADLSLQAPHDFAAWIEAFANMEAEQRNSMRRAANALGNNSEKEASDRVANRNMLYSAAGVSVLA</sequence>
<comment type="caution">
    <text evidence="2">The sequence shown here is derived from an EMBL/GenBank/DDBJ whole genome shotgun (WGS) entry which is preliminary data.</text>
</comment>
<dbReference type="InterPro" id="IPR001296">
    <property type="entry name" value="Glyco_trans_1"/>
</dbReference>